<feature type="compositionally biased region" description="Low complexity" evidence="2">
    <location>
        <begin position="69"/>
        <end position="108"/>
    </location>
</feature>
<feature type="region of interest" description="Disordered" evidence="2">
    <location>
        <begin position="1"/>
        <end position="43"/>
    </location>
</feature>
<evidence type="ECO:0000313" key="6">
    <source>
        <dbReference type="Proteomes" id="UP000636793"/>
    </source>
</evidence>
<keyword evidence="1" id="KW-0732">Signal</keyword>
<reference evidence="5" key="2">
    <citation type="submission" date="2020-09" db="EMBL/GenBank/DDBJ databases">
        <authorList>
            <person name="Sun Q."/>
            <person name="Zhou Y."/>
        </authorList>
    </citation>
    <scope>NUCLEOTIDE SEQUENCE</scope>
    <source>
        <strain evidence="5">CGMCC 1.15085</strain>
    </source>
</reference>
<dbReference type="Proteomes" id="UP000636793">
    <property type="component" value="Unassembled WGS sequence"/>
</dbReference>
<dbReference type="Gene3D" id="2.60.40.1240">
    <property type="match status" value="1"/>
</dbReference>
<evidence type="ECO:0000259" key="4">
    <source>
        <dbReference type="Pfam" id="PF11611"/>
    </source>
</evidence>
<keyword evidence="3" id="KW-0472">Membrane</keyword>
<dbReference type="AlphaFoldDB" id="A0A916T3D4"/>
<dbReference type="InterPro" id="IPR029050">
    <property type="entry name" value="Immunoprotect_excell_Ig-like"/>
</dbReference>
<feature type="transmembrane region" description="Helical" evidence="3">
    <location>
        <begin position="52"/>
        <end position="71"/>
    </location>
</feature>
<sequence>MTHYEGPENGRRQQQEDPTQWSGRPPYAGGPFPPVPPGPAPKKRNWFARHKILTGLFGLVAVIAIGSAATASSGSSNPQATTAATATDDAAAPAADQPAATRSAAATKAAEKKTPAKTTAKKAPAKKGSAPGIGSAVKSGDLQFTVTKVVRDRTQVGQDFMAQKAQGRYTLVYVTVRNVGNDSETLLDSEQKIKDADNKTYSPDSGAEIAMDNNDVWLAQINPGNAVDGVLVYDMPVGVRAIAIDFSGGLFKDNATVHLG</sequence>
<evidence type="ECO:0000256" key="1">
    <source>
        <dbReference type="ARBA" id="ARBA00022729"/>
    </source>
</evidence>
<dbReference type="RefSeq" id="WP_188836763.1">
    <property type="nucleotide sequence ID" value="NZ_BMHI01000003.1"/>
</dbReference>
<name>A0A916T3D4_9MICO</name>
<dbReference type="EMBL" id="BMHI01000003">
    <property type="protein sequence ID" value="GGB28767.1"/>
    <property type="molecule type" value="Genomic_DNA"/>
</dbReference>
<accession>A0A916T3D4</accession>
<dbReference type="Pfam" id="PF11611">
    <property type="entry name" value="DUF4352"/>
    <property type="match status" value="1"/>
</dbReference>
<feature type="region of interest" description="Disordered" evidence="2">
    <location>
        <begin position="69"/>
        <end position="134"/>
    </location>
</feature>
<gene>
    <name evidence="5" type="ORF">GCM10011492_18800</name>
</gene>
<proteinExistence type="predicted"/>
<keyword evidence="6" id="KW-1185">Reference proteome</keyword>
<protein>
    <recommendedName>
        <fullName evidence="4">DUF4352 domain-containing protein</fullName>
    </recommendedName>
</protein>
<comment type="caution">
    <text evidence="5">The sequence shown here is derived from an EMBL/GenBank/DDBJ whole genome shotgun (WGS) entry which is preliminary data.</text>
</comment>
<keyword evidence="3" id="KW-1133">Transmembrane helix</keyword>
<feature type="compositionally biased region" description="Pro residues" evidence="2">
    <location>
        <begin position="31"/>
        <end position="40"/>
    </location>
</feature>
<reference evidence="5" key="1">
    <citation type="journal article" date="2014" name="Int. J. Syst. Evol. Microbiol.">
        <title>Complete genome sequence of Corynebacterium casei LMG S-19264T (=DSM 44701T), isolated from a smear-ripened cheese.</title>
        <authorList>
            <consortium name="US DOE Joint Genome Institute (JGI-PGF)"/>
            <person name="Walter F."/>
            <person name="Albersmeier A."/>
            <person name="Kalinowski J."/>
            <person name="Ruckert C."/>
        </authorList>
    </citation>
    <scope>NUCLEOTIDE SEQUENCE</scope>
    <source>
        <strain evidence="5">CGMCC 1.15085</strain>
    </source>
</reference>
<dbReference type="InterPro" id="IPR029051">
    <property type="entry name" value="DUF4352"/>
</dbReference>
<evidence type="ECO:0000256" key="3">
    <source>
        <dbReference type="SAM" id="Phobius"/>
    </source>
</evidence>
<organism evidence="5 6">
    <name type="scientific">Flexivirga endophytica</name>
    <dbReference type="NCBI Taxonomy" id="1849103"/>
    <lineage>
        <taxon>Bacteria</taxon>
        <taxon>Bacillati</taxon>
        <taxon>Actinomycetota</taxon>
        <taxon>Actinomycetes</taxon>
        <taxon>Micrococcales</taxon>
        <taxon>Dermacoccaceae</taxon>
        <taxon>Flexivirga</taxon>
    </lineage>
</organism>
<evidence type="ECO:0000256" key="2">
    <source>
        <dbReference type="SAM" id="MobiDB-lite"/>
    </source>
</evidence>
<feature type="domain" description="DUF4352" evidence="4">
    <location>
        <begin position="132"/>
        <end position="254"/>
    </location>
</feature>
<evidence type="ECO:0000313" key="5">
    <source>
        <dbReference type="EMBL" id="GGB28767.1"/>
    </source>
</evidence>
<feature type="compositionally biased region" description="Basic and acidic residues" evidence="2">
    <location>
        <begin position="1"/>
        <end position="15"/>
    </location>
</feature>
<keyword evidence="3" id="KW-0812">Transmembrane</keyword>